<feature type="region of interest" description="Disordered" evidence="1">
    <location>
        <begin position="45"/>
        <end position="208"/>
    </location>
</feature>
<dbReference type="AlphaFoldDB" id="A0A9P7SWN0"/>
<evidence type="ECO:0000313" key="4">
    <source>
        <dbReference type="EMBL" id="KAG5988377.1"/>
    </source>
</evidence>
<feature type="compositionally biased region" description="Low complexity" evidence="1">
    <location>
        <begin position="59"/>
        <end position="68"/>
    </location>
</feature>
<evidence type="ECO:0000259" key="3">
    <source>
        <dbReference type="PROSITE" id="PS50076"/>
    </source>
</evidence>
<sequence>THHPDVNPQDPHAAQTFSLLSESYTVLSDPSTRAKYDRDILRLHQQHHQHHHPHHHGASFHSSHPAGGRTPSGLSRRRGTFRGPPPSFYKNGAWGAQTERRRRAEAEAEAAAAGAAGAHGSSPRTSGHGHGHGGSHPDPFAHAYAYTQFPGMGPGADPFNFGGGGGSSAGPDSVPPHFDRESHTRTHRREDARREDRGRRRSRALGDDDVEFEPQTSLAGHFLIVAGILGATFLAPLVYLQVRRVGRREKE</sequence>
<keyword evidence="2" id="KW-0812">Transmembrane</keyword>
<feature type="transmembrane region" description="Helical" evidence="2">
    <location>
        <begin position="218"/>
        <end position="240"/>
    </location>
</feature>
<feature type="compositionally biased region" description="Basic and acidic residues" evidence="1">
    <location>
        <begin position="177"/>
        <end position="198"/>
    </location>
</feature>
<evidence type="ECO:0000313" key="5">
    <source>
        <dbReference type="Proteomes" id="UP000748025"/>
    </source>
</evidence>
<dbReference type="PROSITE" id="PS50076">
    <property type="entry name" value="DNAJ_2"/>
    <property type="match status" value="1"/>
</dbReference>
<dbReference type="EMBL" id="SRPW01003095">
    <property type="protein sequence ID" value="KAG5988377.1"/>
    <property type="molecule type" value="Genomic_DNA"/>
</dbReference>
<dbReference type="Proteomes" id="UP000748025">
    <property type="component" value="Unassembled WGS sequence"/>
</dbReference>
<dbReference type="InterPro" id="IPR036869">
    <property type="entry name" value="J_dom_sf"/>
</dbReference>
<dbReference type="InterPro" id="IPR001623">
    <property type="entry name" value="DnaJ_domain"/>
</dbReference>
<dbReference type="Pfam" id="PF00226">
    <property type="entry name" value="DnaJ"/>
    <property type="match status" value="1"/>
</dbReference>
<keyword evidence="2" id="KW-1133">Transmembrane helix</keyword>
<comment type="caution">
    <text evidence="4">The sequence shown here is derived from an EMBL/GenBank/DDBJ whole genome shotgun (WGS) entry which is preliminary data.</text>
</comment>
<feature type="non-terminal residue" evidence="4">
    <location>
        <position position="1"/>
    </location>
</feature>
<proteinExistence type="predicted"/>
<organism evidence="4 5">
    <name type="scientific">Claviceps pusilla</name>
    <dbReference type="NCBI Taxonomy" id="123648"/>
    <lineage>
        <taxon>Eukaryota</taxon>
        <taxon>Fungi</taxon>
        <taxon>Dikarya</taxon>
        <taxon>Ascomycota</taxon>
        <taxon>Pezizomycotina</taxon>
        <taxon>Sordariomycetes</taxon>
        <taxon>Hypocreomycetidae</taxon>
        <taxon>Hypocreales</taxon>
        <taxon>Clavicipitaceae</taxon>
        <taxon>Claviceps</taxon>
    </lineage>
</organism>
<gene>
    <name evidence="4" type="ORF">E4U43_004764</name>
</gene>
<accession>A0A9P7SWN0</accession>
<keyword evidence="2" id="KW-0472">Membrane</keyword>
<keyword evidence="5" id="KW-1185">Reference proteome</keyword>
<dbReference type="InterPro" id="IPR053025">
    <property type="entry name" value="Mito_ATP_Synthase-Asso"/>
</dbReference>
<dbReference type="OrthoDB" id="10250354at2759"/>
<dbReference type="PANTHER" id="PTHR44873:SF1">
    <property type="entry name" value="DNAJ HOMOLOG SUBFAMILY C MEMBER 30, MITOCHONDRIAL"/>
    <property type="match status" value="1"/>
</dbReference>
<feature type="compositionally biased region" description="Low complexity" evidence="1">
    <location>
        <begin position="109"/>
        <end position="126"/>
    </location>
</feature>
<dbReference type="Gene3D" id="1.10.287.110">
    <property type="entry name" value="DnaJ domain"/>
    <property type="match status" value="1"/>
</dbReference>
<feature type="domain" description="J" evidence="3">
    <location>
        <begin position="1"/>
        <end position="40"/>
    </location>
</feature>
<protein>
    <recommendedName>
        <fullName evidence="3">J domain-containing protein</fullName>
    </recommendedName>
</protein>
<name>A0A9P7SWN0_9HYPO</name>
<evidence type="ECO:0000256" key="1">
    <source>
        <dbReference type="SAM" id="MobiDB-lite"/>
    </source>
</evidence>
<dbReference type="CDD" id="cd06257">
    <property type="entry name" value="DnaJ"/>
    <property type="match status" value="1"/>
</dbReference>
<feature type="compositionally biased region" description="Basic residues" evidence="1">
    <location>
        <begin position="45"/>
        <end position="58"/>
    </location>
</feature>
<dbReference type="PANTHER" id="PTHR44873">
    <property type="entry name" value="DNAJ HOMOLOG SUBFAMILY C MEMBER 30, MITOCHONDRIAL"/>
    <property type="match status" value="1"/>
</dbReference>
<evidence type="ECO:0000256" key="2">
    <source>
        <dbReference type="SAM" id="Phobius"/>
    </source>
</evidence>
<dbReference type="SUPFAM" id="SSF46565">
    <property type="entry name" value="Chaperone J-domain"/>
    <property type="match status" value="1"/>
</dbReference>
<reference evidence="4" key="1">
    <citation type="journal article" date="2020" name="bioRxiv">
        <title>Whole genome comparisons of ergot fungi reveals the divergence and evolution of species within the genus Claviceps are the result of varying mechanisms driving genome evolution and host range expansion.</title>
        <authorList>
            <person name="Wyka S.A."/>
            <person name="Mondo S.J."/>
            <person name="Liu M."/>
            <person name="Dettman J."/>
            <person name="Nalam V."/>
            <person name="Broders K.D."/>
        </authorList>
    </citation>
    <scope>NUCLEOTIDE SEQUENCE</scope>
    <source>
        <strain evidence="4">CCC 602</strain>
    </source>
</reference>